<sequence length="182" mass="21767">MRKAIFIAIAMIGFIAHSAQSQVNINVNIGSQPAWGPVGYDRVDYYYLPEIESYYNVPSRQFIYLSNGNWVFATSLPTRYRNYDLYSGYKVVINSPRPYLHFRDHRVRYSKYKHNRSQSIIYRSNNPRYYIVKGHPRYRHHDDDDDDRYDRSRYASYDRDYRGNYRGHKGKGHGNGKNKERD</sequence>
<feature type="compositionally biased region" description="Basic and acidic residues" evidence="1">
    <location>
        <begin position="148"/>
        <end position="163"/>
    </location>
</feature>
<gene>
    <name evidence="3" type="ORF">FYC62_03345</name>
</gene>
<feature type="chain" id="PRO_5022699314" evidence="2">
    <location>
        <begin position="22"/>
        <end position="182"/>
    </location>
</feature>
<evidence type="ECO:0000256" key="1">
    <source>
        <dbReference type="SAM" id="MobiDB-lite"/>
    </source>
</evidence>
<organism evidence="3 4">
    <name type="scientific">Pedobacter aquae</name>
    <dbReference type="NCBI Taxonomy" id="2605747"/>
    <lineage>
        <taxon>Bacteria</taxon>
        <taxon>Pseudomonadati</taxon>
        <taxon>Bacteroidota</taxon>
        <taxon>Sphingobacteriia</taxon>
        <taxon>Sphingobacteriales</taxon>
        <taxon>Sphingobacteriaceae</taxon>
        <taxon>Pedobacter</taxon>
    </lineage>
</organism>
<dbReference type="AlphaFoldDB" id="A0A5C0VFZ5"/>
<evidence type="ECO:0000313" key="4">
    <source>
        <dbReference type="Proteomes" id="UP000323653"/>
    </source>
</evidence>
<feature type="signal peptide" evidence="2">
    <location>
        <begin position="1"/>
        <end position="21"/>
    </location>
</feature>
<dbReference type="EMBL" id="CP043329">
    <property type="protein sequence ID" value="QEK50812.1"/>
    <property type="molecule type" value="Genomic_DNA"/>
</dbReference>
<protein>
    <submittedName>
        <fullName evidence="3">Uncharacterized protein</fullName>
    </submittedName>
</protein>
<feature type="region of interest" description="Disordered" evidence="1">
    <location>
        <begin position="134"/>
        <end position="182"/>
    </location>
</feature>
<evidence type="ECO:0000256" key="2">
    <source>
        <dbReference type="SAM" id="SignalP"/>
    </source>
</evidence>
<keyword evidence="2" id="KW-0732">Signal</keyword>
<name>A0A5C0VFZ5_9SPHI</name>
<reference evidence="3 4" key="1">
    <citation type="submission" date="2019-08" db="EMBL/GenBank/DDBJ databases">
        <title>Pedobacter sp. nov., isolated from Han river, South Korea.</title>
        <authorList>
            <person name="Lee D.-H."/>
            <person name="Kim Y.-S."/>
            <person name="Hwang E.-M."/>
            <person name="Le Tran T.C."/>
            <person name="Cha C.-J."/>
        </authorList>
    </citation>
    <scope>NUCLEOTIDE SEQUENCE [LARGE SCALE GENOMIC DNA]</scope>
    <source>
        <strain evidence="3 4">CJ43</strain>
    </source>
</reference>
<accession>A0A5C0VFZ5</accession>
<dbReference type="Proteomes" id="UP000323653">
    <property type="component" value="Chromosome"/>
</dbReference>
<dbReference type="KEGG" id="pej:FYC62_03345"/>
<feature type="compositionally biased region" description="Basic residues" evidence="1">
    <location>
        <begin position="165"/>
        <end position="176"/>
    </location>
</feature>
<dbReference type="RefSeq" id="WP_039453041.1">
    <property type="nucleotide sequence ID" value="NZ_CP043329.1"/>
</dbReference>
<keyword evidence="4" id="KW-1185">Reference proteome</keyword>
<proteinExistence type="predicted"/>
<evidence type="ECO:0000313" key="3">
    <source>
        <dbReference type="EMBL" id="QEK50812.1"/>
    </source>
</evidence>